<dbReference type="Proteomes" id="UP000789508">
    <property type="component" value="Unassembled WGS sequence"/>
</dbReference>
<protein>
    <submittedName>
        <fullName evidence="1">8693_t:CDS:1</fullName>
    </submittedName>
</protein>
<evidence type="ECO:0000313" key="1">
    <source>
        <dbReference type="EMBL" id="CAG8685692.1"/>
    </source>
</evidence>
<dbReference type="AlphaFoldDB" id="A0A9N9ETV4"/>
<proteinExistence type="predicted"/>
<accession>A0A9N9ETV4</accession>
<name>A0A9N9ETV4_9GLOM</name>
<keyword evidence="2" id="KW-1185">Reference proteome</keyword>
<sequence>MSFHIQLTEGIVGGFKPPTVRRVIEINGDPSGGFVQQSILDGRDDYRVQSGEISSQELNALVTDLRTTLKELPTEFPIGGQDIYGFDTSIHIQTEDGFEWRNGGPEGCTEHESKIKPTEAQKAIFQELISKISGVGQRFALKSVS</sequence>
<dbReference type="OrthoDB" id="5366606at2759"/>
<evidence type="ECO:0000313" key="2">
    <source>
        <dbReference type="Proteomes" id="UP000789508"/>
    </source>
</evidence>
<dbReference type="EMBL" id="CAJVPS010015121">
    <property type="protein sequence ID" value="CAG8685692.1"/>
    <property type="molecule type" value="Genomic_DNA"/>
</dbReference>
<organism evidence="1 2">
    <name type="scientific">Ambispora leptoticha</name>
    <dbReference type="NCBI Taxonomy" id="144679"/>
    <lineage>
        <taxon>Eukaryota</taxon>
        <taxon>Fungi</taxon>
        <taxon>Fungi incertae sedis</taxon>
        <taxon>Mucoromycota</taxon>
        <taxon>Glomeromycotina</taxon>
        <taxon>Glomeromycetes</taxon>
        <taxon>Archaeosporales</taxon>
        <taxon>Ambisporaceae</taxon>
        <taxon>Ambispora</taxon>
    </lineage>
</organism>
<reference evidence="1" key="1">
    <citation type="submission" date="2021-06" db="EMBL/GenBank/DDBJ databases">
        <authorList>
            <person name="Kallberg Y."/>
            <person name="Tangrot J."/>
            <person name="Rosling A."/>
        </authorList>
    </citation>
    <scope>NUCLEOTIDE SEQUENCE</scope>
    <source>
        <strain evidence="1">FL130A</strain>
    </source>
</reference>
<gene>
    <name evidence="1" type="ORF">ALEPTO_LOCUS11002</name>
</gene>
<comment type="caution">
    <text evidence="1">The sequence shown here is derived from an EMBL/GenBank/DDBJ whole genome shotgun (WGS) entry which is preliminary data.</text>
</comment>